<name>A0A830HF50_9CHLO</name>
<dbReference type="Gene3D" id="3.40.50.12390">
    <property type="match status" value="1"/>
</dbReference>
<dbReference type="PANTHER" id="PTHR12341:SF7">
    <property type="entry name" value="5'-3' EXORIBONUCLEASE 1"/>
    <property type="match status" value="1"/>
</dbReference>
<evidence type="ECO:0000313" key="4">
    <source>
        <dbReference type="EMBL" id="GHP05595.1"/>
    </source>
</evidence>
<evidence type="ECO:0000259" key="3">
    <source>
        <dbReference type="Pfam" id="PF03159"/>
    </source>
</evidence>
<dbReference type="Proteomes" id="UP000660262">
    <property type="component" value="Unassembled WGS sequence"/>
</dbReference>
<feature type="domain" description="Xrn1 N-terminal" evidence="3">
    <location>
        <begin position="1"/>
        <end position="278"/>
    </location>
</feature>
<evidence type="ECO:0000256" key="1">
    <source>
        <dbReference type="ARBA" id="ARBA00038299"/>
    </source>
</evidence>
<dbReference type="PANTHER" id="PTHR12341">
    <property type="entry name" value="5'-&gt;3' EXORIBONUCLEASE"/>
    <property type="match status" value="1"/>
</dbReference>
<feature type="compositionally biased region" description="Polar residues" evidence="2">
    <location>
        <begin position="615"/>
        <end position="627"/>
    </location>
</feature>
<dbReference type="GO" id="GO:0004534">
    <property type="term" value="F:5'-3' RNA exonuclease activity"/>
    <property type="evidence" value="ECO:0007669"/>
    <property type="project" value="TreeGrafter"/>
</dbReference>
<dbReference type="GO" id="GO:0000956">
    <property type="term" value="P:nuclear-transcribed mRNA catabolic process"/>
    <property type="evidence" value="ECO:0007669"/>
    <property type="project" value="TreeGrafter"/>
</dbReference>
<dbReference type="GO" id="GO:0016075">
    <property type="term" value="P:rRNA catabolic process"/>
    <property type="evidence" value="ECO:0007669"/>
    <property type="project" value="TreeGrafter"/>
</dbReference>
<dbReference type="EMBL" id="BNJQ01000010">
    <property type="protein sequence ID" value="GHP05595.1"/>
    <property type="molecule type" value="Genomic_DNA"/>
</dbReference>
<proteinExistence type="inferred from homology"/>
<feature type="region of interest" description="Disordered" evidence="2">
    <location>
        <begin position="607"/>
        <end position="635"/>
    </location>
</feature>
<sequence>MGVGGFNTFLMAKYAGAFKEVYAARKHYSSSPAAAHSQPQNNNVDPSSVVVAPVPCEHVFVDLNSVLHIALRRASTEAGFVQELFYQLDDIARVVTPIKTLVLAADGVGPYAKIDTQRRRRTAAARNGQKRDDAAETNGDKEPAKLTALVPRSKAPDAPTVLSGLLLTPGTRFSALINRVLHYWACSRLKPPSGLRSPTHLGSDEDVLEVVVSGTDVAGEGEVKAVRLLSLIQKSQRQRADDVDGTDPFGLDGAAGVADDRVCFVGGDSDLLLLSLCATRWAPRGFVLTNHQLGSDMKTWKKRNRRMGERGAPHLSRTKWRLFSAKSLMHQIALDVYPRPMLEEASKEASGTLQKHKDADPLRLLLGALQRSNGTSVVGFDDDDEQQQQQQQQSLEVVASANDEATRTTISQLSVGDLLQRGSTLYHALSIDFLAIAVMCGGNDYLPRIRHVPTMEKAWKAYCRMRRNEPTLPPIYSRVVRSRSDDQPLCVRQIHESEDTLPYLSVTTMLAFVRSFSSSDGNTNNASRVRGPDTGKKNGTDTPNVNASAKLNKSHCVESYLEGIVWNIEMYETGRCSDSTYGFPYATAPHVRDVKAFLEQKLQTSMADIPPPQLPTTSASVDESSASMPKPTGPVFRGTPSEMEYAYAVYLMLRKEGAIDEKHAMLLPNVSRKLRKPKDVRTKLIALLGMNASFFRLVIDAPADTDSASTQPPAVYATSAMLGDGTTVDENTPTSAVMPPVLAAQMPLIANETTGVAYRPQATVHSSSRKPRLGGATGTSSLDGAVHIPVSHDEIAASYFHPTTAALALLPGTEVGKGLVCSPLRWLMEERSPIYHQVYEADTCKVCYRMFRTIGSVDRDMARFRPAADAIASRLKELAREKNSRFDAQNVVVVSNDDEEEEEREGDELEQDMDMEDETEEQRLYEASYAIKEKMKHYARKKARLQAFYLRHCQTHAHGPFHRITLDSLYKIQELISRVPDTEYLPEEADMRRVGEAVVYRLVDSVACTESTGSAALSDASSDSWESVVRDVVDIGAWSNLPPLEDECLDEIECKRLVDLGASSANTLFAVAPSNESSISPPMPQANSPRTRLASSTKTNARAVRRRTNLRGRWGRALF</sequence>
<feature type="region of interest" description="Disordered" evidence="2">
    <location>
        <begin position="895"/>
        <end position="918"/>
    </location>
</feature>
<protein>
    <recommendedName>
        <fullName evidence="3">Xrn1 N-terminal domain-containing protein</fullName>
    </recommendedName>
</protein>
<reference evidence="4" key="1">
    <citation type="submission" date="2020-10" db="EMBL/GenBank/DDBJ databases">
        <title>Unveiling of a novel bifunctional photoreceptor, Dualchrome1, isolated from a cosmopolitan green alga.</title>
        <authorList>
            <person name="Suzuki S."/>
            <person name="Kawachi M."/>
        </authorList>
    </citation>
    <scope>NUCLEOTIDE SEQUENCE</scope>
    <source>
        <strain evidence="4">NIES 2893</strain>
    </source>
</reference>
<feature type="compositionally biased region" description="Basic and acidic residues" evidence="2">
    <location>
        <begin position="530"/>
        <end position="539"/>
    </location>
</feature>
<comment type="similarity">
    <text evidence="1">Belongs to the 5'-3' exonuclease family.</text>
</comment>
<dbReference type="AlphaFoldDB" id="A0A830HF50"/>
<accession>A0A830HF50</accession>
<comment type="caution">
    <text evidence="4">The sequence shown here is derived from an EMBL/GenBank/DDBJ whole genome shotgun (WGS) entry which is preliminary data.</text>
</comment>
<feature type="compositionally biased region" description="Acidic residues" evidence="2">
    <location>
        <begin position="896"/>
        <end position="918"/>
    </location>
</feature>
<dbReference type="GO" id="GO:0005634">
    <property type="term" value="C:nucleus"/>
    <property type="evidence" value="ECO:0007669"/>
    <property type="project" value="TreeGrafter"/>
</dbReference>
<gene>
    <name evidence="4" type="ORF">PPROV_000434500</name>
</gene>
<evidence type="ECO:0000313" key="5">
    <source>
        <dbReference type="Proteomes" id="UP000660262"/>
    </source>
</evidence>
<dbReference type="OrthoDB" id="372487at2759"/>
<evidence type="ECO:0000256" key="2">
    <source>
        <dbReference type="SAM" id="MobiDB-lite"/>
    </source>
</evidence>
<dbReference type="GO" id="GO:0003723">
    <property type="term" value="F:RNA binding"/>
    <property type="evidence" value="ECO:0007669"/>
    <property type="project" value="TreeGrafter"/>
</dbReference>
<organism evidence="4 5">
    <name type="scientific">Pycnococcus provasolii</name>
    <dbReference type="NCBI Taxonomy" id="41880"/>
    <lineage>
        <taxon>Eukaryota</taxon>
        <taxon>Viridiplantae</taxon>
        <taxon>Chlorophyta</taxon>
        <taxon>Pseudoscourfieldiophyceae</taxon>
        <taxon>Pseudoscourfieldiales</taxon>
        <taxon>Pycnococcaceae</taxon>
        <taxon>Pycnococcus</taxon>
    </lineage>
</organism>
<feature type="region of interest" description="Disordered" evidence="2">
    <location>
        <begin position="519"/>
        <end position="546"/>
    </location>
</feature>
<keyword evidence="5" id="KW-1185">Reference proteome</keyword>
<dbReference type="Pfam" id="PF03159">
    <property type="entry name" value="XRN_N"/>
    <property type="match status" value="1"/>
</dbReference>
<dbReference type="InterPro" id="IPR027073">
    <property type="entry name" value="5_3_exoribonuclease"/>
</dbReference>
<feature type="region of interest" description="Disordered" evidence="2">
    <location>
        <begin position="116"/>
        <end position="145"/>
    </location>
</feature>
<dbReference type="InterPro" id="IPR004859">
    <property type="entry name" value="Xrn1_N"/>
</dbReference>
<feature type="compositionally biased region" description="Basic and acidic residues" evidence="2">
    <location>
        <begin position="129"/>
        <end position="144"/>
    </location>
</feature>